<dbReference type="PANTHER" id="PTHR36305">
    <property type="entry name" value="PHOSPHATIDYLGLYCEROPHOSPHATASE A"/>
    <property type="match status" value="1"/>
</dbReference>
<dbReference type="InterPro" id="IPR026037">
    <property type="entry name" value="PgpA"/>
</dbReference>
<dbReference type="GO" id="GO:0006655">
    <property type="term" value="P:phosphatidylglycerol biosynthetic process"/>
    <property type="evidence" value="ECO:0007669"/>
    <property type="project" value="UniProtKB-UniPathway"/>
</dbReference>
<dbReference type="InterPro" id="IPR036681">
    <property type="entry name" value="PgpA-like_sf"/>
</dbReference>
<feature type="transmembrane region" description="Helical" evidence="2">
    <location>
        <begin position="20"/>
        <end position="42"/>
    </location>
</feature>
<dbReference type="Pfam" id="PF04608">
    <property type="entry name" value="PgpA"/>
    <property type="match status" value="1"/>
</dbReference>
<keyword evidence="1 2" id="KW-0472">Membrane</keyword>
<feature type="transmembrane region" description="Helical" evidence="2">
    <location>
        <begin position="49"/>
        <end position="69"/>
    </location>
</feature>
<keyword evidence="1" id="KW-1003">Cell membrane</keyword>
<reference evidence="4" key="1">
    <citation type="submission" date="2014-03" db="EMBL/GenBank/DDBJ databases">
        <authorList>
            <person name="Genoscope - CEA"/>
        </authorList>
    </citation>
    <scope>NUCLEOTIDE SEQUENCE [LARGE SCALE GENOMIC DNA]</scope>
    <source>
        <strain evidence="4">CF27</strain>
    </source>
</reference>
<sequence length="164" mass="18218">MFMHSRPWYHWLAFGGGSGLSPVLPGTMGTIAAIPLYLLLAFVLQNHVVYTLALLGMIAVGPWLCGVTAREMQNGGSGKRALDPPAIVWDEWVGLLLTLWLVPFGWWTLLAGFLLFRFFDMLKPWPISWLDKHVHGGTGIMLDDIAAAIPALIILRLILWAGWL</sequence>
<comment type="function">
    <text evidence="1">Lipid phosphatase which dephosphorylates phosphatidylglycerophosphate (PGP) to phosphatidylglycerol (PG).</text>
</comment>
<evidence type="ECO:0000313" key="4">
    <source>
        <dbReference type="EMBL" id="CDQ09301.1"/>
    </source>
</evidence>
<evidence type="ECO:0000259" key="3">
    <source>
        <dbReference type="Pfam" id="PF04608"/>
    </source>
</evidence>
<dbReference type="InterPro" id="IPR007686">
    <property type="entry name" value="YutG/PgpA"/>
</dbReference>
<keyword evidence="1" id="KW-0460">Magnesium</keyword>
<protein>
    <recommendedName>
        <fullName evidence="1">Phosphatidylglycerophosphatase A</fullName>
        <ecNumber evidence="1">3.1.3.27</ecNumber>
    </recommendedName>
    <alternativeName>
        <fullName evidence="1">Phosphatidylglycerolphosphate phosphatase A</fullName>
    </alternativeName>
</protein>
<comment type="pathway">
    <text evidence="1">Phospholipid metabolism; phosphatidylglycerol biosynthesis; phosphatidylglycerol from CDP-diacylglycerol: step 2/2.</text>
</comment>
<reference evidence="4" key="2">
    <citation type="submission" date="2014-07" db="EMBL/GenBank/DDBJ databases">
        <title>Initial genome analysis of the psychrotolerant acidophile Acidithiobacillus ferrivorans CF27: insights into iron and sulfur oxidation pathways and into biofilm formation.</title>
        <authorList>
            <person name="Talla E."/>
            <person name="Hedrich S."/>
            <person name="Mangenot S."/>
            <person name="Ji B."/>
            <person name="Johnson D.B."/>
            <person name="Barbe V."/>
            <person name="Bonnefoy V."/>
        </authorList>
    </citation>
    <scope>NUCLEOTIDE SEQUENCE [LARGE SCALE GENOMIC DNA]</scope>
    <source>
        <strain evidence="4">CF27</strain>
    </source>
</reference>
<dbReference type="EMBL" id="CCCS020000017">
    <property type="protein sequence ID" value="CDQ09301.1"/>
    <property type="molecule type" value="Genomic_DNA"/>
</dbReference>
<dbReference type="EC" id="3.1.3.27" evidence="1"/>
<proteinExistence type="predicted"/>
<keyword evidence="1" id="KW-0595">Phospholipid degradation</keyword>
<keyword evidence="1" id="KW-0997">Cell inner membrane</keyword>
<comment type="cofactor">
    <cofactor evidence="1">
        <name>Mg(2+)</name>
        <dbReference type="ChEBI" id="CHEBI:18420"/>
    </cofactor>
</comment>
<dbReference type="PANTHER" id="PTHR36305:SF1">
    <property type="entry name" value="PHOSPHATIDYLGLYCEROPHOSPHATASE A"/>
    <property type="match status" value="1"/>
</dbReference>
<dbReference type="GO" id="GO:0008962">
    <property type="term" value="F:phosphatidylglycerophosphatase activity"/>
    <property type="evidence" value="ECO:0007669"/>
    <property type="project" value="UniProtKB-EC"/>
</dbReference>
<dbReference type="GO" id="GO:0009395">
    <property type="term" value="P:phospholipid catabolic process"/>
    <property type="evidence" value="ECO:0007669"/>
    <property type="project" value="UniProtKB-KW"/>
</dbReference>
<keyword evidence="1" id="KW-1208">Phospholipid metabolism</keyword>
<keyword evidence="1 2" id="KW-0812">Transmembrane</keyword>
<evidence type="ECO:0000256" key="2">
    <source>
        <dbReference type="SAM" id="Phobius"/>
    </source>
</evidence>
<keyword evidence="1" id="KW-0442">Lipid degradation</keyword>
<keyword evidence="1" id="KW-0443">Lipid metabolism</keyword>
<feature type="domain" description="YutG/PgpA" evidence="3">
    <location>
        <begin position="11"/>
        <end position="158"/>
    </location>
</feature>
<dbReference type="SUPFAM" id="SSF101307">
    <property type="entry name" value="YutG-like"/>
    <property type="match status" value="1"/>
</dbReference>
<dbReference type="CDD" id="cd06971">
    <property type="entry name" value="PgpA"/>
    <property type="match status" value="1"/>
</dbReference>
<dbReference type="GO" id="GO:0005886">
    <property type="term" value="C:plasma membrane"/>
    <property type="evidence" value="ECO:0007669"/>
    <property type="project" value="UniProtKB-SubCell"/>
</dbReference>
<comment type="catalytic activity">
    <reaction evidence="1">
        <text>a 1,2-diacyl-sn-glycero-3-phospho-(1'-sn-glycero-3'-phosphate) + H2O = a 1,2-diacyl-sn-glycero-3-phospho-(1'-sn-glycerol) + phosphate</text>
        <dbReference type="Rhea" id="RHEA:33751"/>
        <dbReference type="ChEBI" id="CHEBI:15377"/>
        <dbReference type="ChEBI" id="CHEBI:43474"/>
        <dbReference type="ChEBI" id="CHEBI:60110"/>
        <dbReference type="ChEBI" id="CHEBI:64716"/>
        <dbReference type="EC" id="3.1.3.27"/>
    </reaction>
</comment>
<comment type="caution">
    <text evidence="4">The sequence shown here is derived from an EMBL/GenBank/DDBJ whole genome shotgun (WGS) entry which is preliminary data.</text>
</comment>
<feature type="transmembrane region" description="Helical" evidence="2">
    <location>
        <begin position="140"/>
        <end position="163"/>
    </location>
</feature>
<dbReference type="AlphaFoldDB" id="A0A060ULS8"/>
<name>A0A060ULS8_9PROT</name>
<keyword evidence="2" id="KW-1133">Transmembrane helix</keyword>
<comment type="subcellular location">
    <subcellularLocation>
        <location evidence="1">Cell inner membrane</location>
        <topology evidence="1">Multi-pass membrane protein</topology>
    </subcellularLocation>
</comment>
<keyword evidence="1 4" id="KW-0378">Hydrolase</keyword>
<feature type="transmembrane region" description="Helical" evidence="2">
    <location>
        <begin position="92"/>
        <end position="119"/>
    </location>
</feature>
<evidence type="ECO:0000256" key="1">
    <source>
        <dbReference type="PIRNR" id="PIRNR006162"/>
    </source>
</evidence>
<dbReference type="UniPathway" id="UPA00084">
    <property type="reaction ID" value="UER00504"/>
</dbReference>
<keyword evidence="1" id="KW-0479">Metal-binding</keyword>
<accession>A0A060ULS8</accession>
<gene>
    <name evidence="4" type="primary">pgpA</name>
    <name evidence="4" type="ORF">AFERRI_240135</name>
</gene>
<organism evidence="4">
    <name type="scientific">Acidithiobacillus ferrivorans</name>
    <dbReference type="NCBI Taxonomy" id="160808"/>
    <lineage>
        <taxon>Bacteria</taxon>
        <taxon>Pseudomonadati</taxon>
        <taxon>Pseudomonadota</taxon>
        <taxon>Acidithiobacillia</taxon>
        <taxon>Acidithiobacillales</taxon>
        <taxon>Acidithiobacillaceae</taxon>
        <taxon>Acidithiobacillus</taxon>
    </lineage>
</organism>
<dbReference type="GO" id="GO:0046872">
    <property type="term" value="F:metal ion binding"/>
    <property type="evidence" value="ECO:0007669"/>
    <property type="project" value="UniProtKB-KW"/>
</dbReference>
<dbReference type="PIRSF" id="PIRSF006162">
    <property type="entry name" value="PgpA"/>
    <property type="match status" value="1"/>
</dbReference>